<gene>
    <name evidence="1" type="ORF">S01H1_30336</name>
</gene>
<comment type="caution">
    <text evidence="1">The sequence shown here is derived from an EMBL/GenBank/DDBJ whole genome shotgun (WGS) entry which is preliminary data.</text>
</comment>
<proteinExistence type="predicted"/>
<dbReference type="EMBL" id="BARS01018661">
    <property type="protein sequence ID" value="GAF96906.1"/>
    <property type="molecule type" value="Genomic_DNA"/>
</dbReference>
<accession>X0UC58</accession>
<sequence>NGEPAQLWVLRPGDVISLGHTVLVFGSREQIAQRLAALRESNLSAGVTLETDEFAEEPSAASLDFELNFANDPDAEVILHTLAPPEFPEGLTPSQAAQMAEILQYLHLRMRGLIQSVHSKGKSDRVTLEQHKWQNLIDLQDLLAGYLRGIGEPSE</sequence>
<protein>
    <submittedName>
        <fullName evidence="1">Uncharacterized protein</fullName>
    </submittedName>
</protein>
<feature type="non-terminal residue" evidence="1">
    <location>
        <position position="1"/>
    </location>
</feature>
<dbReference type="AlphaFoldDB" id="X0UC58"/>
<name>X0UC58_9ZZZZ</name>
<reference evidence="1" key="1">
    <citation type="journal article" date="2014" name="Front. Microbiol.">
        <title>High frequency of phylogenetically diverse reductive dehalogenase-homologous genes in deep subseafloor sedimentary metagenomes.</title>
        <authorList>
            <person name="Kawai M."/>
            <person name="Futagami T."/>
            <person name="Toyoda A."/>
            <person name="Takaki Y."/>
            <person name="Nishi S."/>
            <person name="Hori S."/>
            <person name="Arai W."/>
            <person name="Tsubouchi T."/>
            <person name="Morono Y."/>
            <person name="Uchiyama I."/>
            <person name="Ito T."/>
            <person name="Fujiyama A."/>
            <person name="Inagaki F."/>
            <person name="Takami H."/>
        </authorList>
    </citation>
    <scope>NUCLEOTIDE SEQUENCE</scope>
    <source>
        <strain evidence="1">Expedition CK06-06</strain>
    </source>
</reference>
<organism evidence="1">
    <name type="scientific">marine sediment metagenome</name>
    <dbReference type="NCBI Taxonomy" id="412755"/>
    <lineage>
        <taxon>unclassified sequences</taxon>
        <taxon>metagenomes</taxon>
        <taxon>ecological metagenomes</taxon>
    </lineage>
</organism>
<evidence type="ECO:0000313" key="1">
    <source>
        <dbReference type="EMBL" id="GAF96906.1"/>
    </source>
</evidence>